<feature type="transmembrane region" description="Helical" evidence="1">
    <location>
        <begin position="269"/>
        <end position="288"/>
    </location>
</feature>
<keyword evidence="3" id="KW-1185">Reference proteome</keyword>
<feature type="transmembrane region" description="Helical" evidence="1">
    <location>
        <begin position="300"/>
        <end position="321"/>
    </location>
</feature>
<dbReference type="RefSeq" id="WP_344738533.1">
    <property type="nucleotide sequence ID" value="NZ_BAAAYU010000005.1"/>
</dbReference>
<feature type="transmembrane region" description="Helical" evidence="1">
    <location>
        <begin position="134"/>
        <end position="160"/>
    </location>
</feature>
<dbReference type="Proteomes" id="UP001501697">
    <property type="component" value="Unassembled WGS sequence"/>
</dbReference>
<name>A0ABP7ARG3_9MICO</name>
<evidence type="ECO:0008006" key="4">
    <source>
        <dbReference type="Google" id="ProtNLM"/>
    </source>
</evidence>
<evidence type="ECO:0000313" key="2">
    <source>
        <dbReference type="EMBL" id="GAA3638387.1"/>
    </source>
</evidence>
<keyword evidence="1" id="KW-0472">Membrane</keyword>
<accession>A0ABP7ARG3</accession>
<keyword evidence="1" id="KW-1133">Transmembrane helix</keyword>
<dbReference type="EMBL" id="BAAAYU010000005">
    <property type="protein sequence ID" value="GAA3638387.1"/>
    <property type="molecule type" value="Genomic_DNA"/>
</dbReference>
<feature type="transmembrane region" description="Helical" evidence="1">
    <location>
        <begin position="245"/>
        <end position="263"/>
    </location>
</feature>
<feature type="transmembrane region" description="Helical" evidence="1">
    <location>
        <begin position="327"/>
        <end position="345"/>
    </location>
</feature>
<protein>
    <recommendedName>
        <fullName evidence="4">DUF998 domain-containing protein</fullName>
    </recommendedName>
</protein>
<feature type="transmembrane region" description="Helical" evidence="1">
    <location>
        <begin position="167"/>
        <end position="188"/>
    </location>
</feature>
<reference evidence="3" key="1">
    <citation type="journal article" date="2019" name="Int. J. Syst. Evol. Microbiol.">
        <title>The Global Catalogue of Microorganisms (GCM) 10K type strain sequencing project: providing services to taxonomists for standard genome sequencing and annotation.</title>
        <authorList>
            <consortium name="The Broad Institute Genomics Platform"/>
            <consortium name="The Broad Institute Genome Sequencing Center for Infectious Disease"/>
            <person name="Wu L."/>
            <person name="Ma J."/>
        </authorList>
    </citation>
    <scope>NUCLEOTIDE SEQUENCE [LARGE SCALE GENOMIC DNA]</scope>
    <source>
        <strain evidence="3">JCM 16544</strain>
    </source>
</reference>
<gene>
    <name evidence="2" type="ORF">GCM10022200_22220</name>
</gene>
<comment type="caution">
    <text evidence="2">The sequence shown here is derived from an EMBL/GenBank/DDBJ whole genome shotgun (WGS) entry which is preliminary data.</text>
</comment>
<evidence type="ECO:0000313" key="3">
    <source>
        <dbReference type="Proteomes" id="UP001501697"/>
    </source>
</evidence>
<sequence>MTTSPTPSPRTSSRFAAAAAREFDGTTERSLESLALGAGVIGFLAIGLLSLPVFGFQSAPISGPGSIGQYAAIASAVVAVLAFAAGRIVVVRRGERRRLGILDYLDVAALAFAHGVIALLSWTLVAVILEEAFIGAVVFPLFVVVLGAAAAAVTGYVCFFSATHMDLTLLAIVLAVFLAEGVITSMLTSSDPQWWELNLSALGMPGDVSSLAFNLTLIVAGFIVTTLARYATLGVPTPNPKGLRNVRISLVVVGVFLACVGIFHVDDFFALHTGVASGMAVAYGVLTINLPRWIPGLPRTFILLGWIFIAVVVLLAVFFAVGYYTLTAVELVAGILVFTWIILFIRNAEALRADTAPESPS</sequence>
<evidence type="ECO:0000256" key="1">
    <source>
        <dbReference type="SAM" id="Phobius"/>
    </source>
</evidence>
<feature type="transmembrane region" description="Helical" evidence="1">
    <location>
        <begin position="208"/>
        <end position="233"/>
    </location>
</feature>
<feature type="transmembrane region" description="Helical" evidence="1">
    <location>
        <begin position="34"/>
        <end position="55"/>
    </location>
</feature>
<feature type="transmembrane region" description="Helical" evidence="1">
    <location>
        <begin position="102"/>
        <end position="128"/>
    </location>
</feature>
<proteinExistence type="predicted"/>
<keyword evidence="1" id="KW-0812">Transmembrane</keyword>
<feature type="transmembrane region" description="Helical" evidence="1">
    <location>
        <begin position="67"/>
        <end position="90"/>
    </location>
</feature>
<organism evidence="2 3">
    <name type="scientific">Microbacterium awajiense</name>
    <dbReference type="NCBI Taxonomy" id="415214"/>
    <lineage>
        <taxon>Bacteria</taxon>
        <taxon>Bacillati</taxon>
        <taxon>Actinomycetota</taxon>
        <taxon>Actinomycetes</taxon>
        <taxon>Micrococcales</taxon>
        <taxon>Microbacteriaceae</taxon>
        <taxon>Microbacterium</taxon>
    </lineage>
</organism>